<accession>A0ACB9W2D8</accession>
<comment type="caution">
    <text evidence="1">The sequence shown here is derived from an EMBL/GenBank/DDBJ whole genome shotgun (WGS) entry which is preliminary data.</text>
</comment>
<evidence type="ECO:0000313" key="2">
    <source>
        <dbReference type="Proteomes" id="UP001057452"/>
    </source>
</evidence>
<dbReference type="EMBL" id="CM043804">
    <property type="protein sequence ID" value="KAI4806711.1"/>
    <property type="molecule type" value="Genomic_DNA"/>
</dbReference>
<dbReference type="Proteomes" id="UP001057452">
    <property type="component" value="Chromosome 20"/>
</dbReference>
<organism evidence="1 2">
    <name type="scientific">Chaenocephalus aceratus</name>
    <name type="common">Blackfin icefish</name>
    <name type="synonym">Chaenichthys aceratus</name>
    <dbReference type="NCBI Taxonomy" id="36190"/>
    <lineage>
        <taxon>Eukaryota</taxon>
        <taxon>Metazoa</taxon>
        <taxon>Chordata</taxon>
        <taxon>Craniata</taxon>
        <taxon>Vertebrata</taxon>
        <taxon>Euteleostomi</taxon>
        <taxon>Actinopterygii</taxon>
        <taxon>Neopterygii</taxon>
        <taxon>Teleostei</taxon>
        <taxon>Neoteleostei</taxon>
        <taxon>Acanthomorphata</taxon>
        <taxon>Eupercaria</taxon>
        <taxon>Perciformes</taxon>
        <taxon>Notothenioidei</taxon>
        <taxon>Channichthyidae</taxon>
        <taxon>Chaenocephalus</taxon>
    </lineage>
</organism>
<gene>
    <name evidence="1" type="ORF">KUCAC02_017524</name>
</gene>
<name>A0ACB9W2D8_CHAAC</name>
<keyword evidence="2" id="KW-1185">Reference proteome</keyword>
<evidence type="ECO:0000313" key="1">
    <source>
        <dbReference type="EMBL" id="KAI4806711.1"/>
    </source>
</evidence>
<proteinExistence type="predicted"/>
<protein>
    <submittedName>
        <fullName evidence="1">Uncharacterized protein</fullName>
    </submittedName>
</protein>
<reference evidence="1" key="1">
    <citation type="submission" date="2022-05" db="EMBL/GenBank/DDBJ databases">
        <title>Chromosome-level genome of Chaenocephalus aceratus.</title>
        <authorList>
            <person name="Park H."/>
        </authorList>
    </citation>
    <scope>NUCLEOTIDE SEQUENCE</scope>
    <source>
        <strain evidence="1">KU_202001</strain>
    </source>
</reference>
<sequence>MCTILTNCCFMAMSEPAYWAKYLEYTFTGIYTFESLIKILARGFCVGPFTFLRDPWNWLDFSVIVMALLTEFIKVGNLQALRTFRVLRALKTISVIPVLLHVSNFLSDFLFLHSLPLSVSLHLSVPRCCSVCHPLCVSVFVLLSPACCRYVTEFVDLGNVSALRTFRVLRALKTISVIPGLKTIVGALIQSVKKLADVMILTVFCLSVFALIGLQLFMGNLRQKCVRNTAHCLNDSMSANASFLCNNKTWASLHDFISDEDNFYKVEGAKDALICGNSSDAGKCPDGFDCLKAGRNPNYGYTSFDSFGWAFLSLFRLMTQDYWENLYHQTLRSAGKTYMVFFVVVIFLGSFYLVNLILAVVAMAYEEQNQATIAEACQKERCCAEASGLGLDDVTGSVPVRPPIGRIGGEEAEPGAGERGRRGGQPIRGEAAAGGLDGGGKPLHPLLGRSFSSRTRRSSQVSSIFNFRLRSRGSEGEMADDEYSVPGDVTEGVGGRTYSGGTFSGILPHPWPKRRPSTYSNASRNSQVFYPTLNVNGKLFLAMDQNGVSPPPLQGQLPACTMEKVKEESVPTSTTELSTMLLPRPSSTQGSVQRGRALSAASYLTDAMEELEEAHKKCHPCWYVFAHKYLVWECSPSWLRLKQLVNIMVMDPFLDLAITVCIVLNTLFMAMEHYPMTDE</sequence>